<dbReference type="EMBL" id="DVHN01000001">
    <property type="protein sequence ID" value="HIR87324.1"/>
    <property type="molecule type" value="Genomic_DNA"/>
</dbReference>
<reference evidence="18" key="1">
    <citation type="submission" date="2020-10" db="EMBL/GenBank/DDBJ databases">
        <authorList>
            <person name="Gilroy R."/>
        </authorList>
    </citation>
    <scope>NUCLEOTIDE SEQUENCE</scope>
    <source>
        <strain evidence="18">ChiW13-3771</strain>
    </source>
</reference>
<dbReference type="Gene3D" id="3.40.630.10">
    <property type="entry name" value="Zn peptidases"/>
    <property type="match status" value="2"/>
</dbReference>
<dbReference type="GO" id="GO:0005829">
    <property type="term" value="C:cytosol"/>
    <property type="evidence" value="ECO:0007669"/>
    <property type="project" value="TreeGrafter"/>
</dbReference>
<evidence type="ECO:0000256" key="1">
    <source>
        <dbReference type="ARBA" id="ARBA00001941"/>
    </source>
</evidence>
<comment type="catalytic activity">
    <reaction evidence="9">
        <text>Hydrolysis of dipeptides, preferentially hydrophobic dipeptides including prolyl amino acids.</text>
        <dbReference type="EC" id="3.4.13.18"/>
    </reaction>
</comment>
<reference evidence="18" key="2">
    <citation type="journal article" date="2021" name="PeerJ">
        <title>Extensive microbial diversity within the chicken gut microbiome revealed by metagenomics and culture.</title>
        <authorList>
            <person name="Gilroy R."/>
            <person name="Ravi A."/>
            <person name="Getino M."/>
            <person name="Pursley I."/>
            <person name="Horton D.L."/>
            <person name="Alikhan N.F."/>
            <person name="Baker D."/>
            <person name="Gharbi K."/>
            <person name="Hall N."/>
            <person name="Watson M."/>
            <person name="Adriaenssens E.M."/>
            <person name="Foster-Nyarko E."/>
            <person name="Jarju S."/>
            <person name="Secka A."/>
            <person name="Antonio M."/>
            <person name="Oren A."/>
            <person name="Chaudhuri R.R."/>
            <person name="La Ragione R."/>
            <person name="Hildebrand F."/>
            <person name="Pallen M.J."/>
        </authorList>
    </citation>
    <scope>NUCLEOTIDE SEQUENCE</scope>
    <source>
        <strain evidence="18">ChiW13-3771</strain>
    </source>
</reference>
<dbReference type="PANTHER" id="PTHR43501">
    <property type="entry name" value="CYTOSOL NON-SPECIFIC DIPEPTIDASE"/>
    <property type="match status" value="1"/>
</dbReference>
<evidence type="ECO:0000256" key="10">
    <source>
        <dbReference type="ARBA" id="ARBA00038976"/>
    </source>
</evidence>
<dbReference type="PANTHER" id="PTHR43501:SF1">
    <property type="entry name" value="CYTOSOL NON-SPECIFIC DIPEPTIDASE"/>
    <property type="match status" value="1"/>
</dbReference>
<dbReference type="GO" id="GO:0046872">
    <property type="term" value="F:metal ion binding"/>
    <property type="evidence" value="ECO:0007669"/>
    <property type="project" value="UniProtKB-KW"/>
</dbReference>
<dbReference type="SUPFAM" id="SSF53187">
    <property type="entry name" value="Zn-dependent exopeptidases"/>
    <property type="match status" value="1"/>
</dbReference>
<evidence type="ECO:0000256" key="6">
    <source>
        <dbReference type="ARBA" id="ARBA00022833"/>
    </source>
</evidence>
<dbReference type="Pfam" id="PF01546">
    <property type="entry name" value="Peptidase_M20"/>
    <property type="match status" value="1"/>
</dbReference>
<protein>
    <recommendedName>
        <fullName evidence="13">Cytosol non-specific dipeptidase</fullName>
        <ecNumber evidence="10">3.4.13.18</ecNumber>
    </recommendedName>
    <alternativeName>
        <fullName evidence="16">Aminoacyl-histidine dipeptidase</fullName>
    </alternativeName>
    <alternativeName>
        <fullName evidence="15">Beta-alanyl-histidine dipeptidase</fullName>
    </alternativeName>
    <alternativeName>
        <fullName evidence="14">Carnosinase</fullName>
    </alternativeName>
    <alternativeName>
        <fullName evidence="11">Peptidase D</fullName>
    </alternativeName>
    <alternativeName>
        <fullName evidence="17">Xaa-His dipeptidase</fullName>
    </alternativeName>
</protein>
<keyword evidence="5" id="KW-0378">Hydrolase</keyword>
<keyword evidence="3" id="KW-0645">Protease</keyword>
<dbReference type="NCBIfam" id="TIGR01893">
    <property type="entry name" value="aa-his-dipept"/>
    <property type="match status" value="1"/>
</dbReference>
<evidence type="ECO:0000256" key="3">
    <source>
        <dbReference type="ARBA" id="ARBA00022670"/>
    </source>
</evidence>
<evidence type="ECO:0000256" key="2">
    <source>
        <dbReference type="ARBA" id="ARBA00001947"/>
    </source>
</evidence>
<organism evidence="18 19">
    <name type="scientific">Candidatus Fimimorpha faecalis</name>
    <dbReference type="NCBI Taxonomy" id="2840824"/>
    <lineage>
        <taxon>Bacteria</taxon>
        <taxon>Bacillati</taxon>
        <taxon>Bacillota</taxon>
        <taxon>Clostridia</taxon>
        <taxon>Eubacteriales</taxon>
        <taxon>Candidatus Fimimorpha</taxon>
    </lineage>
</organism>
<evidence type="ECO:0000256" key="16">
    <source>
        <dbReference type="ARBA" id="ARBA00077688"/>
    </source>
</evidence>
<dbReference type="FunFam" id="3.40.630.10:FF:000015">
    <property type="entry name" value="Aminoacyl-histidine dipeptidase PepD"/>
    <property type="match status" value="1"/>
</dbReference>
<proteinExistence type="inferred from homology"/>
<dbReference type="Proteomes" id="UP000824201">
    <property type="component" value="Unassembled WGS sequence"/>
</dbReference>
<evidence type="ECO:0000313" key="19">
    <source>
        <dbReference type="Proteomes" id="UP000824201"/>
    </source>
</evidence>
<evidence type="ECO:0000256" key="17">
    <source>
        <dbReference type="ARBA" id="ARBA00078074"/>
    </source>
</evidence>
<dbReference type="EC" id="3.4.13.18" evidence="10"/>
<evidence type="ECO:0000256" key="5">
    <source>
        <dbReference type="ARBA" id="ARBA00022801"/>
    </source>
</evidence>
<sequence>MQEICKDLKPEYVFRYFEDICRIPHGSGDTKAISDYCVHVAKRSGLDYVQDSWNNVIIRKPAAPGYENAPVVMLQGHLDMVNEKISTSNHDFSSDPLELIVDGEWLHANGTTLGGDDGIAVAYMLAILTDPDLQHPALECVFTVDEETGLTGATEIDLSECKAKYLINLDSEEEGVFLVSCAGGVRADLTLPIQRKSATGEVAEIVLDHLTGGHSGSEIHKERANADQLMGRMLFDVLQMQDEMAFSLIECEGGTKDNAIPRTCSVKLVSWLAKEELEEKFQYCFEIYKKEYQFTEKEMDLTIVWKGQEEVSILSTQSQVKVLFLLRMIPNGVCHWSKAIKHLVETSLNLGIMETDFDHMTLGFSIRSSVETRKQELMEQLKFLVEFLGGSIRFTGNYPGWEYNPDSVLSALMTGIWEEMYGKKPEIKAIHAGLECGIISQKMPGIDIVSMGPQMEDIHTPQERLNIVSVEKCYNYLTRILEKMK</sequence>
<evidence type="ECO:0000313" key="18">
    <source>
        <dbReference type="EMBL" id="HIR87324.1"/>
    </source>
</evidence>
<keyword evidence="4" id="KW-0479">Metal-binding</keyword>
<dbReference type="AlphaFoldDB" id="A0A9D1EBR6"/>
<keyword evidence="8" id="KW-0170">Cobalt</keyword>
<name>A0A9D1EBR6_9FIRM</name>
<comment type="caution">
    <text evidence="18">The sequence shown here is derived from an EMBL/GenBank/DDBJ whole genome shotgun (WGS) entry which is preliminary data.</text>
</comment>
<dbReference type="GO" id="GO:0006508">
    <property type="term" value="P:proteolysis"/>
    <property type="evidence" value="ECO:0007669"/>
    <property type="project" value="UniProtKB-KW"/>
</dbReference>
<comment type="cofactor">
    <cofactor evidence="1">
        <name>Co(2+)</name>
        <dbReference type="ChEBI" id="CHEBI:48828"/>
    </cofactor>
</comment>
<evidence type="ECO:0000256" key="8">
    <source>
        <dbReference type="ARBA" id="ARBA00023285"/>
    </source>
</evidence>
<dbReference type="InterPro" id="IPR001160">
    <property type="entry name" value="Peptidase_M20C"/>
</dbReference>
<evidence type="ECO:0000256" key="13">
    <source>
        <dbReference type="ARBA" id="ARBA00071271"/>
    </source>
</evidence>
<keyword evidence="6" id="KW-0862">Zinc</keyword>
<dbReference type="PRINTS" id="PR00934">
    <property type="entry name" value="XHISDIPTASE"/>
</dbReference>
<evidence type="ECO:0000256" key="14">
    <source>
        <dbReference type="ARBA" id="ARBA00075285"/>
    </source>
</evidence>
<evidence type="ECO:0000256" key="4">
    <source>
        <dbReference type="ARBA" id="ARBA00022723"/>
    </source>
</evidence>
<dbReference type="InterPro" id="IPR002933">
    <property type="entry name" value="Peptidase_M20"/>
</dbReference>
<evidence type="ECO:0000256" key="12">
    <source>
        <dbReference type="ARBA" id="ARBA00061423"/>
    </source>
</evidence>
<evidence type="ECO:0000256" key="9">
    <source>
        <dbReference type="ARBA" id="ARBA00036421"/>
    </source>
</evidence>
<keyword evidence="7" id="KW-0482">Metalloprotease</keyword>
<evidence type="ECO:0000256" key="11">
    <source>
        <dbReference type="ARBA" id="ARBA00044252"/>
    </source>
</evidence>
<comment type="similarity">
    <text evidence="12">Belongs to the peptidase M20C family.</text>
</comment>
<dbReference type="FunFam" id="3.40.630.10:FF:000018">
    <property type="entry name" value="Aminoacyl-histidine dipeptidase PepD"/>
    <property type="match status" value="1"/>
</dbReference>
<dbReference type="CDD" id="cd03890">
    <property type="entry name" value="M20_pepD"/>
    <property type="match status" value="1"/>
</dbReference>
<dbReference type="GO" id="GO:0070573">
    <property type="term" value="F:metallodipeptidase activity"/>
    <property type="evidence" value="ECO:0007669"/>
    <property type="project" value="TreeGrafter"/>
</dbReference>
<evidence type="ECO:0000256" key="7">
    <source>
        <dbReference type="ARBA" id="ARBA00023049"/>
    </source>
</evidence>
<gene>
    <name evidence="18" type="ORF">IAC96_00090</name>
</gene>
<comment type="cofactor">
    <cofactor evidence="2">
        <name>Zn(2+)</name>
        <dbReference type="ChEBI" id="CHEBI:29105"/>
    </cofactor>
</comment>
<accession>A0A9D1EBR6</accession>
<dbReference type="PIRSF" id="PIRSF016599">
    <property type="entry name" value="Xaa-His_dipept"/>
    <property type="match status" value="1"/>
</dbReference>
<dbReference type="SUPFAM" id="SSF55031">
    <property type="entry name" value="Bacterial exopeptidase dimerisation domain"/>
    <property type="match status" value="1"/>
</dbReference>
<dbReference type="InterPro" id="IPR036264">
    <property type="entry name" value="Bact_exopeptidase_dim_dom"/>
</dbReference>
<evidence type="ECO:0000256" key="15">
    <source>
        <dbReference type="ARBA" id="ARBA00076004"/>
    </source>
</evidence>